<sequence length="129" mass="14767">MRDLLDYPAKILAFSREYFRHRSQKRHILENREIRPLDNDKLIFAISKCMLRTSYFGWNLTAQLLSAVKTRKTRSRSEISSELVGWRGNALFVVTAVEVVLLAELPDTVADVSGEFELQVAGGLLHTFL</sequence>
<name>A0A1I6KBZ6_9EURY</name>
<proteinExistence type="predicted"/>
<keyword evidence="2" id="KW-1185">Reference proteome</keyword>
<dbReference type="EMBL" id="FOZK01000001">
    <property type="protein sequence ID" value="SFR88674.1"/>
    <property type="molecule type" value="Genomic_DNA"/>
</dbReference>
<accession>A0A1I6KBZ6</accession>
<protein>
    <submittedName>
        <fullName evidence="1">Uncharacterized protein</fullName>
    </submittedName>
</protein>
<evidence type="ECO:0000313" key="2">
    <source>
        <dbReference type="Proteomes" id="UP000199062"/>
    </source>
</evidence>
<organism evidence="1 2">
    <name type="scientific">Halomicrobium zhouii</name>
    <dbReference type="NCBI Taxonomy" id="767519"/>
    <lineage>
        <taxon>Archaea</taxon>
        <taxon>Methanobacteriati</taxon>
        <taxon>Methanobacteriota</taxon>
        <taxon>Stenosarchaea group</taxon>
        <taxon>Halobacteria</taxon>
        <taxon>Halobacteriales</taxon>
        <taxon>Haloarculaceae</taxon>
        <taxon>Halomicrobium</taxon>
    </lineage>
</organism>
<gene>
    <name evidence="1" type="ORF">SAMN05216559_0520</name>
</gene>
<dbReference type="Proteomes" id="UP000199062">
    <property type="component" value="Unassembled WGS sequence"/>
</dbReference>
<dbReference type="AlphaFoldDB" id="A0A1I6KBZ6"/>
<evidence type="ECO:0000313" key="1">
    <source>
        <dbReference type="EMBL" id="SFR88674.1"/>
    </source>
</evidence>
<reference evidence="1 2" key="1">
    <citation type="submission" date="2016-10" db="EMBL/GenBank/DDBJ databases">
        <authorList>
            <person name="de Groot N.N."/>
        </authorList>
    </citation>
    <scope>NUCLEOTIDE SEQUENCE [LARGE SCALE GENOMIC DNA]</scope>
    <source>
        <strain evidence="1 2">CGMCC 1.10457</strain>
    </source>
</reference>